<reference evidence="2" key="1">
    <citation type="journal article" date="2019" name="Int. J. Syst. Evol. Microbiol.">
        <title>The Global Catalogue of Microorganisms (GCM) 10K type strain sequencing project: providing services to taxonomists for standard genome sequencing and annotation.</title>
        <authorList>
            <consortium name="The Broad Institute Genomics Platform"/>
            <consortium name="The Broad Institute Genome Sequencing Center for Infectious Disease"/>
            <person name="Wu L."/>
            <person name="Ma J."/>
        </authorList>
    </citation>
    <scope>NUCLEOTIDE SEQUENCE [LARGE SCALE GENOMIC DNA]</scope>
    <source>
        <strain evidence="2">CGMCC 1.16619</strain>
    </source>
</reference>
<gene>
    <name evidence="1" type="ORF">ACFPPA_06270</name>
</gene>
<sequence>MPMTEFVPDQIWLLDYPVRYAGCSFNARMSIVRLANGALMLHSPCDIDEATAKAISGLGPVSCIVAPGNFHCLHVAKAQSRFPAARTYICPGVERKLPTLRFDGMLGSCAPTDWGGTMDQVLIRGSRFMWEVAMLHKPSRTLLLVDAIEFFTDRTANVSWQVKAWFKLFGMWNKPKPAPEYRMGWKDKGAARSSLEEILGWDFDRIVIAHGDNITENAKVMARRAWTPPLESR</sequence>
<dbReference type="Pfam" id="PF14234">
    <property type="entry name" value="DUF4336"/>
    <property type="match status" value="1"/>
</dbReference>
<dbReference type="Proteomes" id="UP001596114">
    <property type="component" value="Unassembled WGS sequence"/>
</dbReference>
<dbReference type="InterPro" id="IPR025638">
    <property type="entry name" value="DUF4336"/>
</dbReference>
<dbReference type="EMBL" id="JBHSNF010000001">
    <property type="protein sequence ID" value="MFC5525344.1"/>
    <property type="molecule type" value="Genomic_DNA"/>
</dbReference>
<accession>A0ABW0QK61</accession>
<evidence type="ECO:0000313" key="2">
    <source>
        <dbReference type="Proteomes" id="UP001596114"/>
    </source>
</evidence>
<keyword evidence="2" id="KW-1185">Reference proteome</keyword>
<protein>
    <submittedName>
        <fullName evidence="1">DUF4336 domain-containing protein</fullName>
    </submittedName>
</protein>
<dbReference type="PANTHER" id="PTHR33835">
    <property type="entry name" value="YALI0C07656P"/>
    <property type="match status" value="1"/>
</dbReference>
<evidence type="ECO:0000313" key="1">
    <source>
        <dbReference type="EMBL" id="MFC5525344.1"/>
    </source>
</evidence>
<dbReference type="PANTHER" id="PTHR33835:SF1">
    <property type="entry name" value="METALLO-BETA-LACTAMASE DOMAIN-CONTAINING PROTEIN"/>
    <property type="match status" value="1"/>
</dbReference>
<name>A0ABW0QK61_9GAMM</name>
<dbReference type="SUPFAM" id="SSF56281">
    <property type="entry name" value="Metallo-hydrolase/oxidoreductase"/>
    <property type="match status" value="1"/>
</dbReference>
<comment type="caution">
    <text evidence="1">The sequence shown here is derived from an EMBL/GenBank/DDBJ whole genome shotgun (WGS) entry which is preliminary data.</text>
</comment>
<organism evidence="1 2">
    <name type="scientific">Rhodanobacter ginsengisoli</name>
    <dbReference type="NCBI Taxonomy" id="418646"/>
    <lineage>
        <taxon>Bacteria</taxon>
        <taxon>Pseudomonadati</taxon>
        <taxon>Pseudomonadota</taxon>
        <taxon>Gammaproteobacteria</taxon>
        <taxon>Lysobacterales</taxon>
        <taxon>Rhodanobacteraceae</taxon>
        <taxon>Rhodanobacter</taxon>
    </lineage>
</organism>
<dbReference type="RefSeq" id="WP_377318338.1">
    <property type="nucleotide sequence ID" value="NZ_JBHSNF010000001.1"/>
</dbReference>
<dbReference type="InterPro" id="IPR036866">
    <property type="entry name" value="RibonucZ/Hydroxyglut_hydro"/>
</dbReference>
<proteinExistence type="predicted"/>